<dbReference type="Proteomes" id="UP000820818">
    <property type="component" value="Linkage Group LG6"/>
</dbReference>
<comment type="caution">
    <text evidence="1">The sequence shown here is derived from an EMBL/GenBank/DDBJ whole genome shotgun (WGS) entry which is preliminary data.</text>
</comment>
<organism evidence="1 2">
    <name type="scientific">Daphnia sinensis</name>
    <dbReference type="NCBI Taxonomy" id="1820382"/>
    <lineage>
        <taxon>Eukaryota</taxon>
        <taxon>Metazoa</taxon>
        <taxon>Ecdysozoa</taxon>
        <taxon>Arthropoda</taxon>
        <taxon>Crustacea</taxon>
        <taxon>Branchiopoda</taxon>
        <taxon>Diplostraca</taxon>
        <taxon>Cladocera</taxon>
        <taxon>Anomopoda</taxon>
        <taxon>Daphniidae</taxon>
        <taxon>Daphnia</taxon>
        <taxon>Daphnia similis group</taxon>
    </lineage>
</organism>
<dbReference type="EMBL" id="WJBH02000006">
    <property type="protein sequence ID" value="KAI9556725.1"/>
    <property type="molecule type" value="Genomic_DNA"/>
</dbReference>
<reference evidence="1 2" key="1">
    <citation type="submission" date="2022-05" db="EMBL/GenBank/DDBJ databases">
        <title>A multi-omics perspective on studying reproductive biology in Daphnia sinensis.</title>
        <authorList>
            <person name="Jia J."/>
        </authorList>
    </citation>
    <scope>NUCLEOTIDE SEQUENCE [LARGE SCALE GENOMIC DNA]</scope>
    <source>
        <strain evidence="1 2">WSL</strain>
    </source>
</reference>
<name>A0AAD5PV94_9CRUS</name>
<protein>
    <submittedName>
        <fullName evidence="1">Uncharacterized protein</fullName>
    </submittedName>
</protein>
<gene>
    <name evidence="1" type="ORF">GHT06_016516</name>
</gene>
<sequence length="54" mass="6088">MIIRHPPPCTVLYSLFVETICQLTYLSGCNEEEALESKLLNGDAILYVPFEISL</sequence>
<keyword evidence="2" id="KW-1185">Reference proteome</keyword>
<evidence type="ECO:0000313" key="1">
    <source>
        <dbReference type="EMBL" id="KAI9556725.1"/>
    </source>
</evidence>
<proteinExistence type="predicted"/>
<evidence type="ECO:0000313" key="2">
    <source>
        <dbReference type="Proteomes" id="UP000820818"/>
    </source>
</evidence>
<dbReference type="AlphaFoldDB" id="A0AAD5PV94"/>
<accession>A0AAD5PV94</accession>